<name>B0D4Q7_LACBS</name>
<organism evidence="2">
    <name type="scientific">Laccaria bicolor (strain S238N-H82 / ATCC MYA-4686)</name>
    <name type="common">Bicoloured deceiver</name>
    <name type="synonym">Laccaria laccata var. bicolor</name>
    <dbReference type="NCBI Taxonomy" id="486041"/>
    <lineage>
        <taxon>Eukaryota</taxon>
        <taxon>Fungi</taxon>
        <taxon>Dikarya</taxon>
        <taxon>Basidiomycota</taxon>
        <taxon>Agaricomycotina</taxon>
        <taxon>Agaricomycetes</taxon>
        <taxon>Agaricomycetidae</taxon>
        <taxon>Agaricales</taxon>
        <taxon>Agaricineae</taxon>
        <taxon>Hydnangiaceae</taxon>
        <taxon>Laccaria</taxon>
    </lineage>
</organism>
<evidence type="ECO:0000313" key="1">
    <source>
        <dbReference type="EMBL" id="EDR10386.1"/>
    </source>
</evidence>
<dbReference type="RefSeq" id="XP_001878836.1">
    <property type="nucleotide sequence ID" value="XM_001878801.1"/>
</dbReference>
<dbReference type="AlphaFoldDB" id="B0D4Q7"/>
<keyword evidence="2" id="KW-1185">Reference proteome</keyword>
<dbReference type="HOGENOM" id="CLU_027732_1_0_1"/>
<protein>
    <submittedName>
        <fullName evidence="1">Predicted protein</fullName>
    </submittedName>
</protein>
<dbReference type="InParanoid" id="B0D4Q7"/>
<dbReference type="KEGG" id="lbc:LACBIDRAFT_317239"/>
<dbReference type="SUPFAM" id="SSF52047">
    <property type="entry name" value="RNI-like"/>
    <property type="match status" value="1"/>
</dbReference>
<proteinExistence type="predicted"/>
<dbReference type="STRING" id="486041.B0D4Q7"/>
<evidence type="ECO:0000313" key="2">
    <source>
        <dbReference type="Proteomes" id="UP000001194"/>
    </source>
</evidence>
<dbReference type="Proteomes" id="UP000001194">
    <property type="component" value="Unassembled WGS sequence"/>
</dbReference>
<gene>
    <name evidence="1" type="ORF">LACBIDRAFT_317239</name>
</gene>
<dbReference type="EMBL" id="DS547097">
    <property type="protein sequence ID" value="EDR10386.1"/>
    <property type="molecule type" value="Genomic_DNA"/>
</dbReference>
<dbReference type="GeneID" id="6074474"/>
<reference evidence="1 2" key="1">
    <citation type="journal article" date="2008" name="Nature">
        <title>The genome of Laccaria bicolor provides insights into mycorrhizal symbiosis.</title>
        <authorList>
            <person name="Martin F."/>
            <person name="Aerts A."/>
            <person name="Ahren D."/>
            <person name="Brun A."/>
            <person name="Danchin E.G.J."/>
            <person name="Duchaussoy F."/>
            <person name="Gibon J."/>
            <person name="Kohler A."/>
            <person name="Lindquist E."/>
            <person name="Pereda V."/>
            <person name="Salamov A."/>
            <person name="Shapiro H.J."/>
            <person name="Wuyts J."/>
            <person name="Blaudez D."/>
            <person name="Buee M."/>
            <person name="Brokstein P."/>
            <person name="Canbaeck B."/>
            <person name="Cohen D."/>
            <person name="Courty P.E."/>
            <person name="Coutinho P.M."/>
            <person name="Delaruelle C."/>
            <person name="Detter J.C."/>
            <person name="Deveau A."/>
            <person name="DiFazio S."/>
            <person name="Duplessis S."/>
            <person name="Fraissinet-Tachet L."/>
            <person name="Lucic E."/>
            <person name="Frey-Klett P."/>
            <person name="Fourrey C."/>
            <person name="Feussner I."/>
            <person name="Gay G."/>
            <person name="Grimwood J."/>
            <person name="Hoegger P.J."/>
            <person name="Jain P."/>
            <person name="Kilaru S."/>
            <person name="Labbe J."/>
            <person name="Lin Y.C."/>
            <person name="Legue V."/>
            <person name="Le Tacon F."/>
            <person name="Marmeisse R."/>
            <person name="Melayah D."/>
            <person name="Montanini B."/>
            <person name="Muratet M."/>
            <person name="Nehls U."/>
            <person name="Niculita-Hirzel H."/>
            <person name="Oudot-Le Secq M.P."/>
            <person name="Peter M."/>
            <person name="Quesneville H."/>
            <person name="Rajashekar B."/>
            <person name="Reich M."/>
            <person name="Rouhier N."/>
            <person name="Schmutz J."/>
            <person name="Yin T."/>
            <person name="Chalot M."/>
            <person name="Henrissat B."/>
            <person name="Kuees U."/>
            <person name="Lucas S."/>
            <person name="Van de Peer Y."/>
            <person name="Podila G.K."/>
            <person name="Polle A."/>
            <person name="Pukkila P.J."/>
            <person name="Richardson P.M."/>
            <person name="Rouze P."/>
            <person name="Sanders I.R."/>
            <person name="Stajich J.E."/>
            <person name="Tunlid A."/>
            <person name="Tuskan G."/>
            <person name="Grigoriev I.V."/>
        </authorList>
    </citation>
    <scope>NUCLEOTIDE SEQUENCE [LARGE SCALE GENOMIC DNA]</scope>
    <source>
        <strain evidence="2">S238N-H82 / ATCC MYA-4686</strain>
    </source>
</reference>
<dbReference type="OrthoDB" id="3001771at2759"/>
<sequence>MDVSNLLEQLVVSHDDSYEGIHSSPEPPLLADHESTSIHSLPVELLEIIFTMTHRAWLLSTIHPQLLTINPTLPRNSIWDTLMRQFSLFPHVPASVCRLWREIITSTPHFWTRPVILVDSPASLTAQLTLFLKRSRHLPIVVAIVRRSYDGGYDPNERWRVAAVMNVLARNLHHFQDIYFHVTQSSSLPPMSTFFQSTAPHLVSIAMHCDMDDGLNVCVPPPIPIPSRPDLSSPPLFSLKLDGPNFMTMCRNPSVWIGKFSFLKSLTIERLAFIGDELISLECAFIAIACLPLLSSLVLRDVTFLLTWPATRIPGAQRLKLGVSEVHLEDLEDDVIKGIHSIAHLSPTHLTLKNVSINEFPEVPCTTFLELADLRDDQDLEDFLTFWDGEVLSLRGCPSFDDNLLGLFEAEIVPPYHIAPSLRALHIEDCENFTGKALRKMVERRRDFAMREENRGLGFVCIEDVYVCGVGPTVLEEEDERWLRGNVRNFHWGLEEGNDVPRITMVYDD</sequence>
<accession>B0D4Q7</accession>